<dbReference type="AlphaFoldDB" id="A0AAD5T4K7"/>
<accession>A0AAD5T4K7</accession>
<evidence type="ECO:0000256" key="4">
    <source>
        <dbReference type="ARBA" id="ARBA00022833"/>
    </source>
</evidence>
<dbReference type="InterPro" id="IPR000679">
    <property type="entry name" value="Znf_GATA"/>
</dbReference>
<keyword evidence="5" id="KW-0539">Nucleus</keyword>
<comment type="subcellular location">
    <subcellularLocation>
        <location evidence="1">Nucleus</location>
    </subcellularLocation>
</comment>
<protein>
    <recommendedName>
        <fullName evidence="7">GATA-type domain-containing protein</fullName>
    </recommendedName>
</protein>
<dbReference type="PROSITE" id="PS50114">
    <property type="entry name" value="GATA_ZN_FINGER_2"/>
    <property type="match status" value="1"/>
</dbReference>
<dbReference type="PROSITE" id="PS00344">
    <property type="entry name" value="GATA_ZN_FINGER_1"/>
    <property type="match status" value="1"/>
</dbReference>
<dbReference type="GO" id="GO:0005634">
    <property type="term" value="C:nucleus"/>
    <property type="evidence" value="ECO:0007669"/>
    <property type="project" value="UniProtKB-SubCell"/>
</dbReference>
<dbReference type="GO" id="GO:0045944">
    <property type="term" value="P:positive regulation of transcription by RNA polymerase II"/>
    <property type="evidence" value="ECO:0007669"/>
    <property type="project" value="TreeGrafter"/>
</dbReference>
<evidence type="ECO:0000313" key="9">
    <source>
        <dbReference type="Proteomes" id="UP001211907"/>
    </source>
</evidence>
<dbReference type="Gene3D" id="3.30.50.10">
    <property type="entry name" value="Erythroid Transcription Factor GATA-1, subunit A"/>
    <property type="match status" value="1"/>
</dbReference>
<dbReference type="GO" id="GO:0000122">
    <property type="term" value="P:negative regulation of transcription by RNA polymerase II"/>
    <property type="evidence" value="ECO:0007669"/>
    <property type="project" value="TreeGrafter"/>
</dbReference>
<evidence type="ECO:0000256" key="3">
    <source>
        <dbReference type="ARBA" id="ARBA00022771"/>
    </source>
</evidence>
<dbReference type="PANTHER" id="PTHR10071:SF281">
    <property type="entry name" value="BOX A-BINDING FACTOR-RELATED"/>
    <property type="match status" value="1"/>
</dbReference>
<evidence type="ECO:0000259" key="7">
    <source>
        <dbReference type="PROSITE" id="PS50114"/>
    </source>
</evidence>
<dbReference type="CDD" id="cd00202">
    <property type="entry name" value="ZnF_GATA"/>
    <property type="match status" value="1"/>
</dbReference>
<sequence length="196" mass="21510">MPNWTVASNGAPVPIDQQSPYEFLLSCAEDILFPATKYDDEGDSLGDDISVDDTGSISNSSYCASNNYTNTNINTDNTPPPSPFHDSPLTRHNFYNATTYDSYSPSAAAAAAQAPHPELQPQPQLQQPLMPLVVSIKRYTTKKVTGGAQKHCFNCLTSDTPVWRKDEMENPICNACGIFLKLHGYARPSSFPFRKA</sequence>
<proteinExistence type="predicted"/>
<reference evidence="8" key="1">
    <citation type="submission" date="2020-05" db="EMBL/GenBank/DDBJ databases">
        <title>Phylogenomic resolution of chytrid fungi.</title>
        <authorList>
            <person name="Stajich J.E."/>
            <person name="Amses K."/>
            <person name="Simmons R."/>
            <person name="Seto K."/>
            <person name="Myers J."/>
            <person name="Bonds A."/>
            <person name="Quandt C.A."/>
            <person name="Barry K."/>
            <person name="Liu P."/>
            <person name="Grigoriev I."/>
            <person name="Longcore J.E."/>
            <person name="James T.Y."/>
        </authorList>
    </citation>
    <scope>NUCLEOTIDE SEQUENCE</scope>
    <source>
        <strain evidence="8">JEL0513</strain>
    </source>
</reference>
<feature type="non-terminal residue" evidence="8">
    <location>
        <position position="196"/>
    </location>
</feature>
<dbReference type="GO" id="GO:0008270">
    <property type="term" value="F:zinc ion binding"/>
    <property type="evidence" value="ECO:0007669"/>
    <property type="project" value="UniProtKB-KW"/>
</dbReference>
<dbReference type="InterPro" id="IPR039355">
    <property type="entry name" value="Transcription_factor_GATA"/>
</dbReference>
<dbReference type="GO" id="GO:0000978">
    <property type="term" value="F:RNA polymerase II cis-regulatory region sequence-specific DNA binding"/>
    <property type="evidence" value="ECO:0007669"/>
    <property type="project" value="TreeGrafter"/>
</dbReference>
<dbReference type="SMART" id="SM00401">
    <property type="entry name" value="ZnF_GATA"/>
    <property type="match status" value="1"/>
</dbReference>
<evidence type="ECO:0000256" key="5">
    <source>
        <dbReference type="ARBA" id="ARBA00023242"/>
    </source>
</evidence>
<dbReference type="Proteomes" id="UP001211907">
    <property type="component" value="Unassembled WGS sequence"/>
</dbReference>
<organism evidence="8 9">
    <name type="scientific">Physocladia obscura</name>
    <dbReference type="NCBI Taxonomy" id="109957"/>
    <lineage>
        <taxon>Eukaryota</taxon>
        <taxon>Fungi</taxon>
        <taxon>Fungi incertae sedis</taxon>
        <taxon>Chytridiomycota</taxon>
        <taxon>Chytridiomycota incertae sedis</taxon>
        <taxon>Chytridiomycetes</taxon>
        <taxon>Chytridiales</taxon>
        <taxon>Chytriomycetaceae</taxon>
        <taxon>Physocladia</taxon>
    </lineage>
</organism>
<evidence type="ECO:0000313" key="8">
    <source>
        <dbReference type="EMBL" id="KAJ3130668.1"/>
    </source>
</evidence>
<dbReference type="GO" id="GO:0000981">
    <property type="term" value="F:DNA-binding transcription factor activity, RNA polymerase II-specific"/>
    <property type="evidence" value="ECO:0007669"/>
    <property type="project" value="TreeGrafter"/>
</dbReference>
<evidence type="ECO:0000256" key="6">
    <source>
        <dbReference type="PROSITE-ProRule" id="PRU00094"/>
    </source>
</evidence>
<dbReference type="PRINTS" id="PR00619">
    <property type="entry name" value="GATAZNFINGER"/>
</dbReference>
<dbReference type="InterPro" id="IPR013088">
    <property type="entry name" value="Znf_NHR/GATA"/>
</dbReference>
<dbReference type="SUPFAM" id="SSF57716">
    <property type="entry name" value="Glucocorticoid receptor-like (DNA-binding domain)"/>
    <property type="match status" value="1"/>
</dbReference>
<keyword evidence="3 6" id="KW-0863">Zinc-finger</keyword>
<evidence type="ECO:0000256" key="2">
    <source>
        <dbReference type="ARBA" id="ARBA00022723"/>
    </source>
</evidence>
<name>A0AAD5T4K7_9FUNG</name>
<keyword evidence="2" id="KW-0479">Metal-binding</keyword>
<keyword evidence="4" id="KW-0862">Zinc</keyword>
<gene>
    <name evidence="8" type="ORF">HK100_007728</name>
</gene>
<keyword evidence="9" id="KW-1185">Reference proteome</keyword>
<evidence type="ECO:0000256" key="1">
    <source>
        <dbReference type="ARBA" id="ARBA00004123"/>
    </source>
</evidence>
<dbReference type="PANTHER" id="PTHR10071">
    <property type="entry name" value="TRANSCRIPTION FACTOR GATA FAMILY MEMBER"/>
    <property type="match status" value="1"/>
</dbReference>
<feature type="domain" description="GATA-type" evidence="7">
    <location>
        <begin position="146"/>
        <end position="196"/>
    </location>
</feature>
<dbReference type="EMBL" id="JADGJH010000367">
    <property type="protein sequence ID" value="KAJ3130668.1"/>
    <property type="molecule type" value="Genomic_DNA"/>
</dbReference>
<dbReference type="Pfam" id="PF00320">
    <property type="entry name" value="GATA"/>
    <property type="match status" value="1"/>
</dbReference>
<comment type="caution">
    <text evidence="8">The sequence shown here is derived from an EMBL/GenBank/DDBJ whole genome shotgun (WGS) entry which is preliminary data.</text>
</comment>